<dbReference type="Proteomes" id="UP000054843">
    <property type="component" value="Unassembled WGS sequence"/>
</dbReference>
<proteinExistence type="predicted"/>
<gene>
    <name evidence="1" type="ORF">T10_7148</name>
</gene>
<comment type="caution">
    <text evidence="1">The sequence shown here is derived from an EMBL/GenBank/DDBJ whole genome shotgun (WGS) entry which is preliminary data.</text>
</comment>
<evidence type="ECO:0000313" key="2">
    <source>
        <dbReference type="Proteomes" id="UP000054843"/>
    </source>
</evidence>
<protein>
    <submittedName>
        <fullName evidence="1">Uncharacterized protein</fullName>
    </submittedName>
</protein>
<name>A0A0V1M643_9BILA</name>
<accession>A0A0V1M643</accession>
<dbReference type="EMBL" id="JYDO01000206">
    <property type="protein sequence ID" value="KRZ67193.1"/>
    <property type="molecule type" value="Genomic_DNA"/>
</dbReference>
<organism evidence="1 2">
    <name type="scientific">Trichinella papuae</name>
    <dbReference type="NCBI Taxonomy" id="268474"/>
    <lineage>
        <taxon>Eukaryota</taxon>
        <taxon>Metazoa</taxon>
        <taxon>Ecdysozoa</taxon>
        <taxon>Nematoda</taxon>
        <taxon>Enoplea</taxon>
        <taxon>Dorylaimia</taxon>
        <taxon>Trichinellida</taxon>
        <taxon>Trichinellidae</taxon>
        <taxon>Trichinella</taxon>
    </lineage>
</organism>
<evidence type="ECO:0000313" key="1">
    <source>
        <dbReference type="EMBL" id="KRZ67193.1"/>
    </source>
</evidence>
<dbReference type="OrthoDB" id="5934838at2759"/>
<sequence length="85" mass="9896">MRRYLFSYVVYLQQVEVGDNDLGYNDTRSSDISNKDEICVSAMRTAFMFGRATIEFSLKQSALFDAVRGWKHCVLIEKLTEDHQH</sequence>
<reference evidence="1 2" key="1">
    <citation type="submission" date="2015-01" db="EMBL/GenBank/DDBJ databases">
        <title>Evolution of Trichinella species and genotypes.</title>
        <authorList>
            <person name="Korhonen P.K."/>
            <person name="Edoardo P."/>
            <person name="Giuseppe L.R."/>
            <person name="Gasser R.B."/>
        </authorList>
    </citation>
    <scope>NUCLEOTIDE SEQUENCE [LARGE SCALE GENOMIC DNA]</scope>
    <source>
        <strain evidence="1">ISS1980</strain>
    </source>
</reference>
<dbReference type="AlphaFoldDB" id="A0A0V1M643"/>
<keyword evidence="2" id="KW-1185">Reference proteome</keyword>